<accession>A0A5P8WAJ0</accession>
<proteinExistence type="predicted"/>
<keyword evidence="2" id="KW-1185">Reference proteome</keyword>
<dbReference type="EMBL" id="CP045227">
    <property type="protein sequence ID" value="QFS49817.1"/>
    <property type="molecule type" value="Genomic_DNA"/>
</dbReference>
<dbReference type="Proteomes" id="UP000326678">
    <property type="component" value="Chromosome Gxm2"/>
</dbReference>
<evidence type="ECO:0000313" key="1">
    <source>
        <dbReference type="EMBL" id="QFS49817.1"/>
    </source>
</evidence>
<organism evidence="1 2">
    <name type="scientific">Nostoc sphaeroides CCNUC1</name>
    <dbReference type="NCBI Taxonomy" id="2653204"/>
    <lineage>
        <taxon>Bacteria</taxon>
        <taxon>Bacillati</taxon>
        <taxon>Cyanobacteriota</taxon>
        <taxon>Cyanophyceae</taxon>
        <taxon>Nostocales</taxon>
        <taxon>Nostocaceae</taxon>
        <taxon>Nostoc</taxon>
    </lineage>
</organism>
<reference evidence="1 2" key="1">
    <citation type="submission" date="2019-10" db="EMBL/GenBank/DDBJ databases">
        <title>Genomic and transcriptomic insights into the perfect genentic adaptation of a filamentous nitrogen-fixing cyanobacterium to rice fields.</title>
        <authorList>
            <person name="Chen Z."/>
        </authorList>
    </citation>
    <scope>NUCLEOTIDE SEQUENCE [LARGE SCALE GENOMIC DNA]</scope>
    <source>
        <strain evidence="1">CCNUC1</strain>
    </source>
</reference>
<protein>
    <submittedName>
        <fullName evidence="1">Uncharacterized protein</fullName>
    </submittedName>
</protein>
<evidence type="ECO:0000313" key="2">
    <source>
        <dbReference type="Proteomes" id="UP000326678"/>
    </source>
</evidence>
<dbReference type="AlphaFoldDB" id="A0A5P8WAJ0"/>
<dbReference type="KEGG" id="nsh:GXM_07311"/>
<gene>
    <name evidence="1" type="ORF">GXM_07311</name>
</gene>
<sequence length="45" mass="5375">MGWEYCDRCTRSGMRLRLTVAYFLHPVSRRLILSMGKMAMFEECE</sequence>
<name>A0A5P8WAJ0_9NOSO</name>